<proteinExistence type="predicted"/>
<protein>
    <submittedName>
        <fullName evidence="1">Uncharacterized protein</fullName>
    </submittedName>
</protein>
<organism evidence="1 2">
    <name type="scientific">Mucilaginibacter mallensis</name>
    <dbReference type="NCBI Taxonomy" id="652787"/>
    <lineage>
        <taxon>Bacteria</taxon>
        <taxon>Pseudomonadati</taxon>
        <taxon>Bacteroidota</taxon>
        <taxon>Sphingobacteriia</taxon>
        <taxon>Sphingobacteriales</taxon>
        <taxon>Sphingobacteriaceae</taxon>
        <taxon>Mucilaginibacter</taxon>
    </lineage>
</organism>
<dbReference type="AlphaFoldDB" id="A0A1H1RIK3"/>
<accession>A0A1H1RIK3</accession>
<keyword evidence="2" id="KW-1185">Reference proteome</keyword>
<sequence length="92" mass="10137">MTNSSLTGLPSLLKLVTSSAGLSLVTAEDCKMLKGMINVKTQHCLNELTLQRLYGFAPAKFEPSLYTLNTLSSFCGYPDWESYCESYEGNVN</sequence>
<reference evidence="1 2" key="1">
    <citation type="submission" date="2016-10" db="EMBL/GenBank/DDBJ databases">
        <authorList>
            <person name="de Groot N.N."/>
        </authorList>
    </citation>
    <scope>NUCLEOTIDE SEQUENCE [LARGE SCALE GENOMIC DNA]</scope>
    <source>
        <strain evidence="1 2">MP1X4</strain>
    </source>
</reference>
<dbReference type="Proteomes" id="UP000199679">
    <property type="component" value="Chromosome I"/>
</dbReference>
<evidence type="ECO:0000313" key="2">
    <source>
        <dbReference type="Proteomes" id="UP000199679"/>
    </source>
</evidence>
<name>A0A1H1RIK3_MUCMA</name>
<evidence type="ECO:0000313" key="1">
    <source>
        <dbReference type="EMBL" id="SDS35366.1"/>
    </source>
</evidence>
<gene>
    <name evidence="1" type="ORF">SAMN05216490_1002</name>
</gene>
<dbReference type="EMBL" id="LT629740">
    <property type="protein sequence ID" value="SDS35366.1"/>
    <property type="molecule type" value="Genomic_DNA"/>
</dbReference>